<name>A0A8H7EMH9_9PLEO</name>
<dbReference type="GeneID" id="62198419"/>
<reference evidence="2" key="2">
    <citation type="submission" date="2020-08" db="EMBL/GenBank/DDBJ databases">
        <title>Draft Genome Sequence of Cumin Blight Pathogen Alternaria burnsii.</title>
        <authorList>
            <person name="Feng Z."/>
        </authorList>
    </citation>
    <scope>NUCLEOTIDE SEQUENCE</scope>
    <source>
        <strain evidence="2">CBS107.38</strain>
    </source>
</reference>
<feature type="compositionally biased region" description="Basic and acidic residues" evidence="1">
    <location>
        <begin position="475"/>
        <end position="487"/>
    </location>
</feature>
<dbReference type="PANTHER" id="PTHR10026">
    <property type="entry name" value="CYCLIN"/>
    <property type="match status" value="1"/>
</dbReference>
<dbReference type="RefSeq" id="XP_038791097.1">
    <property type="nucleotide sequence ID" value="XM_038925241.1"/>
</dbReference>
<keyword evidence="3" id="KW-1185">Reference proteome</keyword>
<dbReference type="EMBL" id="JAAABM010000001">
    <property type="protein sequence ID" value="KAF7681218.1"/>
    <property type="molecule type" value="Genomic_DNA"/>
</dbReference>
<evidence type="ECO:0000256" key="1">
    <source>
        <dbReference type="SAM" id="MobiDB-lite"/>
    </source>
</evidence>
<dbReference type="GO" id="GO:0016538">
    <property type="term" value="F:cyclin-dependent protein serine/threonine kinase regulator activity"/>
    <property type="evidence" value="ECO:0007669"/>
    <property type="project" value="InterPro"/>
</dbReference>
<protein>
    <recommendedName>
        <fullName evidence="4">Cyclin</fullName>
    </recommendedName>
</protein>
<dbReference type="FunFam" id="1.10.472.10:FF:000126">
    <property type="entry name" value="Cyclin domain protein"/>
    <property type="match status" value="1"/>
</dbReference>
<evidence type="ECO:0000313" key="2">
    <source>
        <dbReference type="EMBL" id="KAF7681218.1"/>
    </source>
</evidence>
<accession>A0A8H7EMH9</accession>
<dbReference type="SUPFAM" id="SSF47954">
    <property type="entry name" value="Cyclin-like"/>
    <property type="match status" value="2"/>
</dbReference>
<dbReference type="InterPro" id="IPR036915">
    <property type="entry name" value="Cyclin-like_sf"/>
</dbReference>
<feature type="compositionally biased region" description="Polar residues" evidence="1">
    <location>
        <begin position="433"/>
        <end position="444"/>
    </location>
</feature>
<dbReference type="AlphaFoldDB" id="A0A8H7EMH9"/>
<feature type="region of interest" description="Disordered" evidence="1">
    <location>
        <begin position="429"/>
        <end position="489"/>
    </location>
</feature>
<comment type="caution">
    <text evidence="2">The sequence shown here is derived from an EMBL/GenBank/DDBJ whole genome shotgun (WGS) entry which is preliminary data.</text>
</comment>
<proteinExistence type="predicted"/>
<dbReference type="InterPro" id="IPR043198">
    <property type="entry name" value="Cyclin/Ssn8"/>
</dbReference>
<evidence type="ECO:0008006" key="4">
    <source>
        <dbReference type="Google" id="ProtNLM"/>
    </source>
</evidence>
<evidence type="ECO:0000313" key="3">
    <source>
        <dbReference type="Proteomes" id="UP000596902"/>
    </source>
</evidence>
<dbReference type="Gene3D" id="1.10.472.10">
    <property type="entry name" value="Cyclin-like"/>
    <property type="match status" value="2"/>
</dbReference>
<dbReference type="Proteomes" id="UP000596902">
    <property type="component" value="Unassembled WGS sequence"/>
</dbReference>
<organism evidence="2 3">
    <name type="scientific">Alternaria burnsii</name>
    <dbReference type="NCBI Taxonomy" id="1187904"/>
    <lineage>
        <taxon>Eukaryota</taxon>
        <taxon>Fungi</taxon>
        <taxon>Dikarya</taxon>
        <taxon>Ascomycota</taxon>
        <taxon>Pezizomycotina</taxon>
        <taxon>Dothideomycetes</taxon>
        <taxon>Pleosporomycetidae</taxon>
        <taxon>Pleosporales</taxon>
        <taxon>Pleosporineae</taxon>
        <taxon>Pleosporaceae</taxon>
        <taxon>Alternaria</taxon>
        <taxon>Alternaria sect. Alternaria</taxon>
    </lineage>
</organism>
<dbReference type="GO" id="GO:0006357">
    <property type="term" value="P:regulation of transcription by RNA polymerase II"/>
    <property type="evidence" value="ECO:0007669"/>
    <property type="project" value="InterPro"/>
</dbReference>
<sequence>MQPSPLANPLATVAQLEASGSQIDGIPSDLEDSIRFAGARLTQAAGILLRLPQEVVAQAIVVFMRFWLGPEGGSLAEFGAEQVSAASLYLTTKLSAYPKSARSLVNVYAYLDSLPVTYFDGDHLEQSKDAARCYVSEGTYERRRATLFTTEQRILRTLGFNVAVQLPYTLCITYMQALDIFSHPRASELAKRAIAHLNTALLSPQCLYLTHQPPALATAAIYLAARETGIKMPECEWWEVFDTDREVLGFLCVGMLSLEGFAREEQKKWEGRKCPMSVEALEREVETRKEEELASTTTKQSFIHTYMEHRGRQVRVGDRVAFTIINGDVDHTGMSLRRVELEIGDPCCEQAYEVVQRRPHRLEGASQFVSPQRQMTDRGVKVQSGQTVKGAYERRVTRSQSDWYEQRNVYSQMYHEWLRPGFPRSSDHYETCSIDNPGNNSMETPLSPVGKHDATFSSRSNPVRLSRRAAVKHNSTKDKKTENDKHNSTAYNSRASGIAAAHAPAVWSPVDARPSNVRRRFSFELDDPSDATGLSDTPDLENIPITPAATDLKRQPALLSEANHQVRASINLSRPQIPIWEEQGRPATKEERDHEELKDLDRVRRRVLTTFDEILGERKIPTALL</sequence>
<gene>
    <name evidence="2" type="ORF">GT037_000194</name>
</gene>
<reference evidence="2" key="1">
    <citation type="submission" date="2020-01" db="EMBL/GenBank/DDBJ databases">
        <authorList>
            <person name="Feng Z.H.Z."/>
        </authorList>
    </citation>
    <scope>NUCLEOTIDE SEQUENCE</scope>
    <source>
        <strain evidence="2">CBS107.38</strain>
    </source>
</reference>